<protein>
    <recommendedName>
        <fullName evidence="1">2-hydroxychromene-2-carboxylate isomerase</fullName>
        <ecNumber evidence="1">5.99.1.4</ecNumber>
    </recommendedName>
</protein>
<organism evidence="4 5">
    <name type="scientific">Litorivicinus lipolyticus</name>
    <dbReference type="NCBI Taxonomy" id="418701"/>
    <lineage>
        <taxon>Bacteria</taxon>
        <taxon>Pseudomonadati</taxon>
        <taxon>Pseudomonadota</taxon>
        <taxon>Gammaproteobacteria</taxon>
        <taxon>Oceanospirillales</taxon>
        <taxon>Litorivicinaceae</taxon>
        <taxon>Litorivicinus</taxon>
    </lineage>
</organism>
<dbReference type="InterPro" id="IPR001853">
    <property type="entry name" value="DSBA-like_thioredoxin_dom"/>
</dbReference>
<evidence type="ECO:0000256" key="2">
    <source>
        <dbReference type="PIRSR" id="PIRSR006386-1"/>
    </source>
</evidence>
<dbReference type="GO" id="GO:0018845">
    <property type="term" value="F:2-hydroxychromene-2-carboxylate isomerase activity"/>
    <property type="evidence" value="ECO:0007669"/>
    <property type="project" value="UniProtKB-UniRule"/>
</dbReference>
<dbReference type="RefSeq" id="WP_153714712.1">
    <property type="nucleotide sequence ID" value="NZ_CP045871.1"/>
</dbReference>
<dbReference type="EC" id="5.99.1.4" evidence="1"/>
<dbReference type="InterPro" id="IPR036249">
    <property type="entry name" value="Thioredoxin-like_sf"/>
</dbReference>
<reference evidence="4 5" key="1">
    <citation type="submission" date="2019-11" db="EMBL/GenBank/DDBJ databases">
        <authorList>
            <person name="Khan S.A."/>
            <person name="Jeon C.O."/>
            <person name="Chun B.H."/>
        </authorList>
    </citation>
    <scope>NUCLEOTIDE SEQUENCE [LARGE SCALE GENOMIC DNA]</scope>
    <source>
        <strain evidence="4 5">IMCC 1097</strain>
    </source>
</reference>
<dbReference type="KEGG" id="llp:GH975_11795"/>
<dbReference type="InterPro" id="IPR014440">
    <property type="entry name" value="HCCAis_GSTk"/>
</dbReference>
<dbReference type="PANTHER" id="PTHR42943:SF2">
    <property type="entry name" value="GLUTATHIONE S-TRANSFERASE KAPPA 1"/>
    <property type="match status" value="1"/>
</dbReference>
<dbReference type="SUPFAM" id="SSF52833">
    <property type="entry name" value="Thioredoxin-like"/>
    <property type="match status" value="1"/>
</dbReference>
<dbReference type="Gene3D" id="3.40.30.10">
    <property type="entry name" value="Glutaredoxin"/>
    <property type="match status" value="1"/>
</dbReference>
<dbReference type="GO" id="GO:1901170">
    <property type="term" value="P:naphthalene catabolic process"/>
    <property type="evidence" value="ECO:0007669"/>
    <property type="project" value="InterPro"/>
</dbReference>
<dbReference type="InterPro" id="IPR044087">
    <property type="entry name" value="NahD-like"/>
</dbReference>
<dbReference type="PANTHER" id="PTHR42943">
    <property type="entry name" value="GLUTATHIONE S-TRANSFERASE KAPPA"/>
    <property type="match status" value="1"/>
</dbReference>
<dbReference type="GO" id="GO:0006749">
    <property type="term" value="P:glutathione metabolic process"/>
    <property type="evidence" value="ECO:0007669"/>
    <property type="project" value="TreeGrafter"/>
</dbReference>
<keyword evidence="1 4" id="KW-0413">Isomerase</keyword>
<evidence type="ECO:0000313" key="4">
    <source>
        <dbReference type="EMBL" id="QGG81209.1"/>
    </source>
</evidence>
<keyword evidence="5" id="KW-1185">Reference proteome</keyword>
<dbReference type="EMBL" id="CP045871">
    <property type="protein sequence ID" value="QGG81209.1"/>
    <property type="molecule type" value="Genomic_DNA"/>
</dbReference>
<dbReference type="GO" id="GO:0004364">
    <property type="term" value="F:glutathione transferase activity"/>
    <property type="evidence" value="ECO:0007669"/>
    <property type="project" value="TreeGrafter"/>
</dbReference>
<dbReference type="Pfam" id="PF01323">
    <property type="entry name" value="DSBA"/>
    <property type="match status" value="1"/>
</dbReference>
<dbReference type="InterPro" id="IPR051924">
    <property type="entry name" value="GST_Kappa/NadH"/>
</dbReference>
<accession>A0A5Q2Q8W8</accession>
<name>A0A5Q2Q8W8_9GAMM</name>
<evidence type="ECO:0000259" key="3">
    <source>
        <dbReference type="Pfam" id="PF01323"/>
    </source>
</evidence>
<dbReference type="CDD" id="cd03022">
    <property type="entry name" value="DsbA_HCCA_Iso"/>
    <property type="match status" value="1"/>
</dbReference>
<feature type="active site" description="Nucleophile" evidence="2">
    <location>
        <position position="15"/>
    </location>
</feature>
<evidence type="ECO:0000313" key="5">
    <source>
        <dbReference type="Proteomes" id="UP000388235"/>
    </source>
</evidence>
<comment type="catalytic activity">
    <reaction evidence="1">
        <text>2-hydroxychromene-2-carboxylate = (3E)-4-(2-hydroxyphenyl)-2-oxobut-3-enoate</text>
        <dbReference type="Rhea" id="RHEA:27401"/>
        <dbReference type="ChEBI" id="CHEBI:59350"/>
        <dbReference type="ChEBI" id="CHEBI:59353"/>
        <dbReference type="EC" id="5.99.1.4"/>
    </reaction>
</comment>
<gene>
    <name evidence="4" type="ORF">GH975_11795</name>
</gene>
<dbReference type="Proteomes" id="UP000388235">
    <property type="component" value="Chromosome"/>
</dbReference>
<dbReference type="PIRSF" id="PIRSF006386">
    <property type="entry name" value="HCCAis_GSTk"/>
    <property type="match status" value="1"/>
</dbReference>
<sequence>MANLDPVTFYVDFSSPYAYLMARDLTHLCQRHDRELRWHPFLLGAVFKRDGNTPTVLRPERQGYTQRELARSARRKGLRFNTPPQFPFNSIDAVRAYWWLAERSPRRAQHLAAALLDAAWLDGLDLSARDVVVAVAARFDIEGAELRAALDHPETKALAHRKVDQALATGLFGAPWVTVGDEPFWGCDRLDDIGHWLECGGW</sequence>
<comment type="similarity">
    <text evidence="1">Belongs to the GST superfamily. NadH family.</text>
</comment>
<dbReference type="OrthoDB" id="5244108at2"/>
<proteinExistence type="inferred from homology"/>
<dbReference type="GO" id="GO:0004602">
    <property type="term" value="F:glutathione peroxidase activity"/>
    <property type="evidence" value="ECO:0007669"/>
    <property type="project" value="TreeGrafter"/>
</dbReference>
<feature type="domain" description="DSBA-like thioredoxin" evidence="3">
    <location>
        <begin position="7"/>
        <end position="193"/>
    </location>
</feature>
<dbReference type="AlphaFoldDB" id="A0A5Q2Q8W8"/>
<evidence type="ECO:0000256" key="1">
    <source>
        <dbReference type="PIRNR" id="PIRNR006386"/>
    </source>
</evidence>